<gene>
    <name evidence="2" type="ORF">SDC9_174170</name>
</gene>
<feature type="region of interest" description="Disordered" evidence="1">
    <location>
        <begin position="1"/>
        <end position="78"/>
    </location>
</feature>
<organism evidence="2">
    <name type="scientific">bioreactor metagenome</name>
    <dbReference type="NCBI Taxonomy" id="1076179"/>
    <lineage>
        <taxon>unclassified sequences</taxon>
        <taxon>metagenomes</taxon>
        <taxon>ecological metagenomes</taxon>
    </lineage>
</organism>
<accession>A0A645GJ58</accession>
<sequence length="78" mass="8899">MFANERERGHSQHVHRVADDRQQPIPLGLVRELAKHKPQRVANQLAKAGDEPDGRRGRAEQREVRPADARGALVRHVR</sequence>
<feature type="compositionally biased region" description="Basic and acidic residues" evidence="1">
    <location>
        <begin position="48"/>
        <end position="68"/>
    </location>
</feature>
<proteinExistence type="predicted"/>
<comment type="caution">
    <text evidence="2">The sequence shown here is derived from an EMBL/GenBank/DDBJ whole genome shotgun (WGS) entry which is preliminary data.</text>
</comment>
<protein>
    <submittedName>
        <fullName evidence="2">Uncharacterized protein</fullName>
    </submittedName>
</protein>
<name>A0A645GJ58_9ZZZZ</name>
<feature type="compositionally biased region" description="Basic and acidic residues" evidence="1">
    <location>
        <begin position="1"/>
        <end position="22"/>
    </location>
</feature>
<evidence type="ECO:0000256" key="1">
    <source>
        <dbReference type="SAM" id="MobiDB-lite"/>
    </source>
</evidence>
<reference evidence="2" key="1">
    <citation type="submission" date="2019-08" db="EMBL/GenBank/DDBJ databases">
        <authorList>
            <person name="Kucharzyk K."/>
            <person name="Murdoch R.W."/>
            <person name="Higgins S."/>
            <person name="Loffler F."/>
        </authorList>
    </citation>
    <scope>NUCLEOTIDE SEQUENCE</scope>
</reference>
<evidence type="ECO:0000313" key="2">
    <source>
        <dbReference type="EMBL" id="MPN26745.1"/>
    </source>
</evidence>
<dbReference type="AlphaFoldDB" id="A0A645GJ58"/>
<dbReference type="EMBL" id="VSSQ01076368">
    <property type="protein sequence ID" value="MPN26745.1"/>
    <property type="molecule type" value="Genomic_DNA"/>
</dbReference>